<evidence type="ECO:0000313" key="2">
    <source>
        <dbReference type="EMBL" id="OAP18213.1"/>
    </source>
</evidence>
<feature type="domain" description="KIB1-4 beta-propeller" evidence="1">
    <location>
        <begin position="90"/>
        <end position="341"/>
    </location>
</feature>
<dbReference type="PANTHER" id="PTHR47123">
    <property type="entry name" value="F-BOX PROTEIN SKIP23"/>
    <property type="match status" value="1"/>
</dbReference>
<sequence length="374" mass="42409">MVDCDWSNLPEELLHMIALLLFCVVELKRFRSICRSWRSSTSGVNRNNPFPSRPRIHFDPIDPSETLSSDDSYISRPGAFLSRAAFFRVTVSSSSSKGWMIKSDMDINSGRFRLLNVLSRYPLRLYSESIDLLEFTVSEIREAYTVLNTAKGRSATKGYQRSAPVKVKEGECHRDGVLGIGRDGNINYWDGNVLSELKQMGDHFSDIIVHKGVTYVLDSKGNVWLIKSDLEISRFGTSLDENITDGCWGDLRFVEGCGELYIVERLPKNTRKRKAGDFFHNSRTVGFKAYTMDEELAKWIEIKTLGDNAFLMGTDTCFSVLAHEFYGCLPNSIYYTENTWPKVCKLDDGNGSSIIVTMSESSKSSFEMFYPSFV</sequence>
<evidence type="ECO:0000313" key="3">
    <source>
        <dbReference type="Proteomes" id="UP000078284"/>
    </source>
</evidence>
<comment type="caution">
    <text evidence="2">The sequence shown here is derived from an EMBL/GenBank/DDBJ whole genome shotgun (WGS) entry which is preliminary data.</text>
</comment>
<proteinExistence type="predicted"/>
<organism evidence="2 3">
    <name type="scientific">Arabidopsis thaliana</name>
    <name type="common">Mouse-ear cress</name>
    <dbReference type="NCBI Taxonomy" id="3702"/>
    <lineage>
        <taxon>Eukaryota</taxon>
        <taxon>Viridiplantae</taxon>
        <taxon>Streptophyta</taxon>
        <taxon>Embryophyta</taxon>
        <taxon>Tracheophyta</taxon>
        <taxon>Spermatophyta</taxon>
        <taxon>Magnoliopsida</taxon>
        <taxon>eudicotyledons</taxon>
        <taxon>Gunneridae</taxon>
        <taxon>Pentapetalae</taxon>
        <taxon>rosids</taxon>
        <taxon>malvids</taxon>
        <taxon>Brassicales</taxon>
        <taxon>Brassicaceae</taxon>
        <taxon>Camelineae</taxon>
        <taxon>Arabidopsis</taxon>
    </lineage>
</organism>
<dbReference type="Proteomes" id="UP000078284">
    <property type="component" value="Chromosome 1"/>
</dbReference>
<dbReference type="ExpressionAtlas" id="A0A178WL45">
    <property type="expression patterns" value="baseline and differential"/>
</dbReference>
<dbReference type="AlphaFoldDB" id="A0A178WL45"/>
<evidence type="ECO:0000259" key="1">
    <source>
        <dbReference type="Pfam" id="PF03478"/>
    </source>
</evidence>
<reference evidence="3" key="1">
    <citation type="journal article" date="2016" name="Proc. Natl. Acad. Sci. U.S.A.">
        <title>Chromosome-level assembly of Arabidopsis thaliana Ler reveals the extent of translocation and inversion polymorphisms.</title>
        <authorList>
            <person name="Zapata L."/>
            <person name="Ding J."/>
            <person name="Willing E.M."/>
            <person name="Hartwig B."/>
            <person name="Bezdan D."/>
            <person name="Jiao W.B."/>
            <person name="Patel V."/>
            <person name="Velikkakam James G."/>
            <person name="Koornneef M."/>
            <person name="Ossowski S."/>
            <person name="Schneeberger K."/>
        </authorList>
    </citation>
    <scope>NUCLEOTIDE SEQUENCE [LARGE SCALE GENOMIC DNA]</scope>
    <source>
        <strain evidence="3">cv. Landsberg erecta</strain>
    </source>
</reference>
<protein>
    <recommendedName>
        <fullName evidence="1">KIB1-4 beta-propeller domain-containing protein</fullName>
    </recommendedName>
</protein>
<dbReference type="InterPro" id="IPR005174">
    <property type="entry name" value="KIB1-4_b-propeller"/>
</dbReference>
<dbReference type="CDD" id="cd09917">
    <property type="entry name" value="F-box_SF"/>
    <property type="match status" value="1"/>
</dbReference>
<dbReference type="EMBL" id="LUHQ01000001">
    <property type="protein sequence ID" value="OAP18213.1"/>
    <property type="molecule type" value="Genomic_DNA"/>
</dbReference>
<dbReference type="InterPro" id="IPR051304">
    <property type="entry name" value="SCF_F-box_domain"/>
</dbReference>
<name>A0A178WL45_ARATH</name>
<dbReference type="Pfam" id="PF03478">
    <property type="entry name" value="Beta-prop_KIB1-4"/>
    <property type="match status" value="1"/>
</dbReference>
<dbReference type="Gene3D" id="1.20.1280.50">
    <property type="match status" value="1"/>
</dbReference>
<dbReference type="InterPro" id="IPR036047">
    <property type="entry name" value="F-box-like_dom_sf"/>
</dbReference>
<gene>
    <name evidence="2" type="ordered locus">AXX17_At1g59400</name>
</gene>
<accession>A0A178WL45</accession>
<dbReference type="PANTHER" id="PTHR47123:SF25">
    <property type="entry name" value="F-BOX PROTEIN"/>
    <property type="match status" value="1"/>
</dbReference>
<dbReference type="SUPFAM" id="SSF81383">
    <property type="entry name" value="F-box domain"/>
    <property type="match status" value="1"/>
</dbReference>